<dbReference type="AlphaFoldDB" id="A0A553V2L6"/>
<dbReference type="Proteomes" id="UP000316092">
    <property type="component" value="Unassembled WGS sequence"/>
</dbReference>
<dbReference type="OrthoDB" id="71903at2"/>
<name>A0A553V2L6_9DEIO</name>
<organism evidence="2 3">
    <name type="scientific">Deinococcus detaillensis</name>
    <dbReference type="NCBI Taxonomy" id="2592048"/>
    <lineage>
        <taxon>Bacteria</taxon>
        <taxon>Thermotogati</taxon>
        <taxon>Deinococcota</taxon>
        <taxon>Deinococci</taxon>
        <taxon>Deinococcales</taxon>
        <taxon>Deinococcaceae</taxon>
        <taxon>Deinococcus</taxon>
    </lineage>
</organism>
<reference evidence="2 3" key="1">
    <citation type="submission" date="2019-07" db="EMBL/GenBank/DDBJ databases">
        <title>Deinococcus detaillus sp. nov., isolated from humus soil in Antarctica.</title>
        <authorList>
            <person name="Zhang K."/>
        </authorList>
    </citation>
    <scope>NUCLEOTIDE SEQUENCE [LARGE SCALE GENOMIC DNA]</scope>
    <source>
        <strain evidence="2 3">H1</strain>
    </source>
</reference>
<feature type="compositionally biased region" description="Basic and acidic residues" evidence="1">
    <location>
        <begin position="47"/>
        <end position="58"/>
    </location>
</feature>
<feature type="region of interest" description="Disordered" evidence="1">
    <location>
        <begin position="1"/>
        <end position="73"/>
    </location>
</feature>
<evidence type="ECO:0000256" key="1">
    <source>
        <dbReference type="SAM" id="MobiDB-lite"/>
    </source>
</evidence>
<proteinExistence type="predicted"/>
<evidence type="ECO:0000313" key="3">
    <source>
        <dbReference type="Proteomes" id="UP000316092"/>
    </source>
</evidence>
<feature type="compositionally biased region" description="Basic and acidic residues" evidence="1">
    <location>
        <begin position="1"/>
        <end position="11"/>
    </location>
</feature>
<accession>A0A553V2L6</accession>
<gene>
    <name evidence="2" type="ORF">FNU79_05910</name>
</gene>
<comment type="caution">
    <text evidence="2">The sequence shown here is derived from an EMBL/GenBank/DDBJ whole genome shotgun (WGS) entry which is preliminary data.</text>
</comment>
<dbReference type="RefSeq" id="WP_143719965.1">
    <property type="nucleotide sequence ID" value="NZ_VKDB01000004.1"/>
</dbReference>
<dbReference type="EMBL" id="VKDB01000004">
    <property type="protein sequence ID" value="TSA86729.1"/>
    <property type="molecule type" value="Genomic_DNA"/>
</dbReference>
<keyword evidence="3" id="KW-1185">Reference proteome</keyword>
<evidence type="ECO:0000313" key="2">
    <source>
        <dbReference type="EMBL" id="TSA86729.1"/>
    </source>
</evidence>
<sequence>MSDQPNREPQQHEPQAADTNPASPQGGGGDKDTNDLSGIKQVQKTGMQEKADQVDKLPDSVSGANSGIERNRR</sequence>
<protein>
    <submittedName>
        <fullName evidence="2">Uncharacterized protein</fullName>
    </submittedName>
</protein>